<feature type="domain" description="Pyrrolo-quinoline quinone repeat" evidence="1">
    <location>
        <begin position="3"/>
        <end position="98"/>
    </location>
</feature>
<sequence length="294" mass="31412">MNIDDGSELWRFESDAAFQSSAAVGDALYIADNNGQLYALNPADGSEIWSTQIGQASYTASPVVTADRVYMGDPETGGVVGINKETAEEEWTFDTPSGILSSPAIVDNTLYCGTETGTVYAVGIADESPRWEFSADGEVTGAPVVKNGDVYVTTAAGSVHAITAETGDERWTTNTDQSIRSSPAVDDTSLYVGDGELFESPGRVYSLSTDSGEIEWRFRTEGSYGGRQGAIIQSPTVGQERVYFGVDSNKLYAVNKEDGTEVWRFDTSVVLSSPAIYEGVLYTGIDSDAVLALE</sequence>
<dbReference type="SMART" id="SM00564">
    <property type="entry name" value="PQQ"/>
    <property type="match status" value="6"/>
</dbReference>
<dbReference type="Gene3D" id="2.130.10.10">
    <property type="entry name" value="YVTN repeat-like/Quinoprotein amine dehydrogenase"/>
    <property type="match status" value="2"/>
</dbReference>
<name>A0ABD5W5F2_9EURY</name>
<dbReference type="InterPro" id="IPR015943">
    <property type="entry name" value="WD40/YVTN_repeat-like_dom_sf"/>
</dbReference>
<protein>
    <submittedName>
        <fullName evidence="2">PQQ-binding-like beta-propeller repeat protein</fullName>
    </submittedName>
</protein>
<dbReference type="EMBL" id="JBHSZI010000001">
    <property type="protein sequence ID" value="MFC7058914.1"/>
    <property type="molecule type" value="Genomic_DNA"/>
</dbReference>
<dbReference type="PANTHER" id="PTHR34512">
    <property type="entry name" value="CELL SURFACE PROTEIN"/>
    <property type="match status" value="1"/>
</dbReference>
<evidence type="ECO:0000313" key="3">
    <source>
        <dbReference type="Proteomes" id="UP001596445"/>
    </source>
</evidence>
<accession>A0ABD5W5F2</accession>
<dbReference type="InterPro" id="IPR011047">
    <property type="entry name" value="Quinoprotein_ADH-like_sf"/>
</dbReference>
<dbReference type="PANTHER" id="PTHR34512:SF30">
    <property type="entry name" value="OUTER MEMBRANE PROTEIN ASSEMBLY FACTOR BAMB"/>
    <property type="match status" value="1"/>
</dbReference>
<dbReference type="InterPro" id="IPR018391">
    <property type="entry name" value="PQQ_b-propeller_rpt"/>
</dbReference>
<reference evidence="2 3" key="1">
    <citation type="journal article" date="2019" name="Int. J. Syst. Evol. Microbiol.">
        <title>The Global Catalogue of Microorganisms (GCM) 10K type strain sequencing project: providing services to taxonomists for standard genome sequencing and annotation.</title>
        <authorList>
            <consortium name="The Broad Institute Genomics Platform"/>
            <consortium name="The Broad Institute Genome Sequencing Center for Infectious Disease"/>
            <person name="Wu L."/>
            <person name="Ma J."/>
        </authorList>
    </citation>
    <scope>NUCLEOTIDE SEQUENCE [LARGE SCALE GENOMIC DNA]</scope>
    <source>
        <strain evidence="2 3">JCM 30072</strain>
    </source>
</reference>
<dbReference type="Proteomes" id="UP001596445">
    <property type="component" value="Unassembled WGS sequence"/>
</dbReference>
<feature type="domain" description="Pyrrolo-quinoline quinone repeat" evidence="1">
    <location>
        <begin position="103"/>
        <end position="216"/>
    </location>
</feature>
<dbReference type="RefSeq" id="WP_382185862.1">
    <property type="nucleotide sequence ID" value="NZ_JBHSZI010000001.1"/>
</dbReference>
<dbReference type="SUPFAM" id="SSF50998">
    <property type="entry name" value="Quinoprotein alcohol dehydrogenase-like"/>
    <property type="match status" value="1"/>
</dbReference>
<proteinExistence type="predicted"/>
<dbReference type="InterPro" id="IPR002372">
    <property type="entry name" value="PQQ_rpt_dom"/>
</dbReference>
<evidence type="ECO:0000259" key="1">
    <source>
        <dbReference type="Pfam" id="PF13360"/>
    </source>
</evidence>
<organism evidence="2 3">
    <name type="scientific">Halovenus salina</name>
    <dbReference type="NCBI Taxonomy" id="1510225"/>
    <lineage>
        <taxon>Archaea</taxon>
        <taxon>Methanobacteriati</taxon>
        <taxon>Methanobacteriota</taxon>
        <taxon>Stenosarchaea group</taxon>
        <taxon>Halobacteria</taxon>
        <taxon>Halobacteriales</taxon>
        <taxon>Haloarculaceae</taxon>
        <taxon>Halovenus</taxon>
    </lineage>
</organism>
<gene>
    <name evidence="2" type="ORF">ACFQQG_12965</name>
</gene>
<dbReference type="AlphaFoldDB" id="A0ABD5W5F2"/>
<dbReference type="Pfam" id="PF13360">
    <property type="entry name" value="PQQ_2"/>
    <property type="match status" value="2"/>
</dbReference>
<evidence type="ECO:0000313" key="2">
    <source>
        <dbReference type="EMBL" id="MFC7058914.1"/>
    </source>
</evidence>
<comment type="caution">
    <text evidence="2">The sequence shown here is derived from an EMBL/GenBank/DDBJ whole genome shotgun (WGS) entry which is preliminary data.</text>
</comment>
<keyword evidence="3" id="KW-1185">Reference proteome</keyword>